<dbReference type="NCBIfam" id="TIGR00049">
    <property type="entry name" value="iron-sulfur cluster assembly accessory protein"/>
    <property type="match status" value="1"/>
</dbReference>
<dbReference type="AlphaFoldDB" id="A0A8J4PWX7"/>
<reference evidence="7" key="1">
    <citation type="submission" date="2020-01" db="EMBL/GenBank/DDBJ databases">
        <title>Development of genomics and gene disruption for Polysphondylium violaceum indicates a role for the polyketide synthase stlB in stalk morphogenesis.</title>
        <authorList>
            <person name="Narita B."/>
            <person name="Kawabe Y."/>
            <person name="Kin K."/>
            <person name="Saito T."/>
            <person name="Gibbs R."/>
            <person name="Kuspa A."/>
            <person name="Muzny D."/>
            <person name="Queller D."/>
            <person name="Richards S."/>
            <person name="Strassman J."/>
            <person name="Sucgang R."/>
            <person name="Worley K."/>
            <person name="Schaap P."/>
        </authorList>
    </citation>
    <scope>NUCLEOTIDE SEQUENCE</scope>
    <source>
        <strain evidence="7">QSvi11</strain>
    </source>
</reference>
<feature type="domain" description="Core" evidence="6">
    <location>
        <begin position="52"/>
        <end position="153"/>
    </location>
</feature>
<protein>
    <recommendedName>
        <fullName evidence="6">Core domain-containing protein</fullName>
    </recommendedName>
</protein>
<dbReference type="InterPro" id="IPR016092">
    <property type="entry name" value="ATAP"/>
</dbReference>
<proteinExistence type="inferred from homology"/>
<dbReference type="PANTHER" id="PTHR43011">
    <property type="entry name" value="IRON-SULFUR CLUSTER ASSEMBLY 2 HOMOLOG, MITOCHONDRIAL"/>
    <property type="match status" value="1"/>
</dbReference>
<comment type="subcellular location">
    <subcellularLocation>
        <location evidence="1">Mitochondrion</location>
    </subcellularLocation>
</comment>
<evidence type="ECO:0000259" key="6">
    <source>
        <dbReference type="Pfam" id="PF01521"/>
    </source>
</evidence>
<evidence type="ECO:0000256" key="2">
    <source>
        <dbReference type="ARBA" id="ARBA00006718"/>
    </source>
</evidence>
<dbReference type="Pfam" id="PF01521">
    <property type="entry name" value="Fe-S_biosyn"/>
    <property type="match status" value="1"/>
</dbReference>
<dbReference type="GO" id="GO:0120510">
    <property type="term" value="C:mitochondrial [4Fe-4S] assembly complex"/>
    <property type="evidence" value="ECO:0007669"/>
    <property type="project" value="UniProtKB-ARBA"/>
</dbReference>
<dbReference type="InterPro" id="IPR000361">
    <property type="entry name" value="ATAP_core_dom"/>
</dbReference>
<evidence type="ECO:0000313" key="7">
    <source>
        <dbReference type="EMBL" id="KAF2071021.1"/>
    </source>
</evidence>
<evidence type="ECO:0000313" key="8">
    <source>
        <dbReference type="Proteomes" id="UP000695562"/>
    </source>
</evidence>
<dbReference type="GO" id="GO:0051537">
    <property type="term" value="F:2 iron, 2 sulfur cluster binding"/>
    <property type="evidence" value="ECO:0007669"/>
    <property type="project" value="TreeGrafter"/>
</dbReference>
<name>A0A8J4PWX7_9MYCE</name>
<organism evidence="7 8">
    <name type="scientific">Polysphondylium violaceum</name>
    <dbReference type="NCBI Taxonomy" id="133409"/>
    <lineage>
        <taxon>Eukaryota</taxon>
        <taxon>Amoebozoa</taxon>
        <taxon>Evosea</taxon>
        <taxon>Eumycetozoa</taxon>
        <taxon>Dictyostelia</taxon>
        <taxon>Dictyosteliales</taxon>
        <taxon>Dictyosteliaceae</taxon>
        <taxon>Polysphondylium</taxon>
    </lineage>
</organism>
<dbReference type="Gene3D" id="2.60.300.12">
    <property type="entry name" value="HesB-like domain"/>
    <property type="match status" value="1"/>
</dbReference>
<dbReference type="GO" id="GO:0016226">
    <property type="term" value="P:iron-sulfur cluster assembly"/>
    <property type="evidence" value="ECO:0007669"/>
    <property type="project" value="InterPro"/>
</dbReference>
<sequence>MFKRIVSVSINNSKSILYNNAHNGHAIKSFSRYCSTATTPILDKSDTMDKYNIDITDRCVDELNKIRETMNKDINLRVMVDMGGCSGYQYIIKLDEKFQEDDVLFTKNKANVIIDKMSLEMMEGSVIDYEKDLMRSSFCVASNPNTIKSCGCKISFDLKKK</sequence>
<comment type="similarity">
    <text evidence="2">Belongs to the HesB/IscA family.</text>
</comment>
<dbReference type="PANTHER" id="PTHR43011:SF1">
    <property type="entry name" value="IRON-SULFUR CLUSTER ASSEMBLY 2 HOMOLOG, MITOCHONDRIAL"/>
    <property type="match status" value="1"/>
</dbReference>
<keyword evidence="3" id="KW-0479">Metal-binding</keyword>
<keyword evidence="4" id="KW-0408">Iron</keyword>
<dbReference type="GO" id="GO:0051539">
    <property type="term" value="F:4 iron, 4 sulfur cluster binding"/>
    <property type="evidence" value="ECO:0007669"/>
    <property type="project" value="TreeGrafter"/>
</dbReference>
<dbReference type="Proteomes" id="UP000695562">
    <property type="component" value="Unassembled WGS sequence"/>
</dbReference>
<keyword evidence="8" id="KW-1185">Reference proteome</keyword>
<keyword evidence="5" id="KW-0496">Mitochondrion</keyword>
<evidence type="ECO:0000256" key="3">
    <source>
        <dbReference type="ARBA" id="ARBA00022723"/>
    </source>
</evidence>
<dbReference type="FunFam" id="2.60.300.12:FF:000006">
    <property type="entry name" value="Iron-sulfur cluster assembly 2 mitochondrial"/>
    <property type="match status" value="1"/>
</dbReference>
<dbReference type="EMBL" id="AJWJ01000421">
    <property type="protein sequence ID" value="KAF2071021.1"/>
    <property type="molecule type" value="Genomic_DNA"/>
</dbReference>
<evidence type="ECO:0000256" key="5">
    <source>
        <dbReference type="ARBA" id="ARBA00023128"/>
    </source>
</evidence>
<comment type="caution">
    <text evidence="7">The sequence shown here is derived from an EMBL/GenBank/DDBJ whole genome shotgun (WGS) entry which is preliminary data.</text>
</comment>
<dbReference type="SUPFAM" id="SSF89360">
    <property type="entry name" value="HesB-like domain"/>
    <property type="match status" value="1"/>
</dbReference>
<evidence type="ECO:0000256" key="1">
    <source>
        <dbReference type="ARBA" id="ARBA00004173"/>
    </source>
</evidence>
<evidence type="ECO:0000256" key="4">
    <source>
        <dbReference type="ARBA" id="ARBA00023004"/>
    </source>
</evidence>
<dbReference type="OrthoDB" id="1938621at2759"/>
<dbReference type="InterPro" id="IPR035903">
    <property type="entry name" value="HesB-like_dom_sf"/>
</dbReference>
<dbReference type="GO" id="GO:0005506">
    <property type="term" value="F:iron ion binding"/>
    <property type="evidence" value="ECO:0007669"/>
    <property type="project" value="TreeGrafter"/>
</dbReference>
<gene>
    <name evidence="7" type="ORF">CYY_007664</name>
</gene>
<accession>A0A8J4PWX7</accession>